<accession>A0ABW7GB17</accession>
<dbReference type="InterPro" id="IPR011051">
    <property type="entry name" value="RmlC_Cupin_sf"/>
</dbReference>
<proteinExistence type="predicted"/>
<organism evidence="1 2">
    <name type="scientific">Pelomonas nitida</name>
    <dbReference type="NCBI Taxonomy" id="3299027"/>
    <lineage>
        <taxon>Bacteria</taxon>
        <taxon>Pseudomonadati</taxon>
        <taxon>Pseudomonadota</taxon>
        <taxon>Betaproteobacteria</taxon>
        <taxon>Burkholderiales</taxon>
        <taxon>Sphaerotilaceae</taxon>
        <taxon>Roseateles</taxon>
    </lineage>
</organism>
<sequence length="126" mass="14130">MKFLPETLYALLAADGGIRQVAGGPAFWQQPEEQLHALGQEWLVSEFAFDADWSSWEMHPRGEEFVYLLEGDVEFQLETVEGVVAQRLTGRGAVVVPRGVWHTAKVFQPSRMFFITLGAGTEHRPA</sequence>
<comment type="caution">
    <text evidence="1">The sequence shown here is derived from an EMBL/GenBank/DDBJ whole genome shotgun (WGS) entry which is preliminary data.</text>
</comment>
<dbReference type="EMBL" id="JBIGIA010000018">
    <property type="protein sequence ID" value="MFG6459154.1"/>
    <property type="molecule type" value="Genomic_DNA"/>
</dbReference>
<dbReference type="RefSeq" id="WP_394490853.1">
    <property type="nucleotide sequence ID" value="NZ_JBIGIA010000018.1"/>
</dbReference>
<evidence type="ECO:0000313" key="2">
    <source>
        <dbReference type="Proteomes" id="UP001606305"/>
    </source>
</evidence>
<dbReference type="Proteomes" id="UP001606305">
    <property type="component" value="Unassembled WGS sequence"/>
</dbReference>
<reference evidence="1 2" key="1">
    <citation type="submission" date="2024-09" db="EMBL/GenBank/DDBJ databases">
        <title>Novel species of the genus Pelomonas and Roseateles isolated from streams.</title>
        <authorList>
            <person name="Lu H."/>
        </authorList>
    </citation>
    <scope>NUCLEOTIDE SEQUENCE [LARGE SCALE GENOMIC DNA]</scope>
    <source>
        <strain evidence="1 2">BYS96W</strain>
    </source>
</reference>
<keyword evidence="2" id="KW-1185">Reference proteome</keyword>
<protein>
    <submittedName>
        <fullName evidence="1">Cupin domain-containing protein</fullName>
    </submittedName>
</protein>
<dbReference type="InterPro" id="IPR014710">
    <property type="entry name" value="RmlC-like_jellyroll"/>
</dbReference>
<gene>
    <name evidence="1" type="ORF">ACG00X_20155</name>
</gene>
<dbReference type="SUPFAM" id="SSF51182">
    <property type="entry name" value="RmlC-like cupins"/>
    <property type="match status" value="1"/>
</dbReference>
<evidence type="ECO:0000313" key="1">
    <source>
        <dbReference type="EMBL" id="MFG6459154.1"/>
    </source>
</evidence>
<name>A0ABW7GB17_9BURK</name>
<dbReference type="Gene3D" id="2.60.120.10">
    <property type="entry name" value="Jelly Rolls"/>
    <property type="match status" value="1"/>
</dbReference>